<dbReference type="FunFam" id="1.20.58.760:FF:000003">
    <property type="entry name" value="AFG3-like AAA ATPase 2"/>
    <property type="match status" value="1"/>
</dbReference>
<evidence type="ECO:0000256" key="7">
    <source>
        <dbReference type="ARBA" id="ARBA00022741"/>
    </source>
</evidence>
<evidence type="ECO:0000256" key="2">
    <source>
        <dbReference type="ARBA" id="ARBA00004173"/>
    </source>
</evidence>
<dbReference type="PANTHER" id="PTHR43655">
    <property type="entry name" value="ATP-DEPENDENT PROTEASE"/>
    <property type="match status" value="1"/>
</dbReference>
<dbReference type="GO" id="GO:0005524">
    <property type="term" value="F:ATP binding"/>
    <property type="evidence" value="ECO:0007669"/>
    <property type="project" value="UniProtKB-KW"/>
</dbReference>
<evidence type="ECO:0000313" key="16">
    <source>
        <dbReference type="Proteomes" id="UP001311232"/>
    </source>
</evidence>
<feature type="compositionally biased region" description="Basic and acidic residues" evidence="13">
    <location>
        <begin position="198"/>
        <end position="209"/>
    </location>
</feature>
<dbReference type="GO" id="GO:0046872">
    <property type="term" value="F:metal ion binding"/>
    <property type="evidence" value="ECO:0007669"/>
    <property type="project" value="UniProtKB-KW"/>
</dbReference>
<dbReference type="Proteomes" id="UP001311232">
    <property type="component" value="Unassembled WGS sequence"/>
</dbReference>
<keyword evidence="12" id="KW-0472">Membrane</keyword>
<dbReference type="GO" id="GO:0034982">
    <property type="term" value="P:mitochondrial protein processing"/>
    <property type="evidence" value="ECO:0007669"/>
    <property type="project" value="TreeGrafter"/>
</dbReference>
<keyword evidence="11" id="KW-0645">Protease</keyword>
<evidence type="ECO:0000256" key="9">
    <source>
        <dbReference type="ARBA" id="ARBA00022840"/>
    </source>
</evidence>
<comment type="subcellular location">
    <subcellularLocation>
        <location evidence="3">Membrane</location>
    </subcellularLocation>
    <subcellularLocation>
        <location evidence="2">Mitochondrion</location>
    </subcellularLocation>
</comment>
<proteinExistence type="inferred from homology"/>
<protein>
    <submittedName>
        <fullName evidence="15">AFG3-like protein 2</fullName>
    </submittedName>
</protein>
<evidence type="ECO:0000256" key="6">
    <source>
        <dbReference type="ARBA" id="ARBA00022723"/>
    </source>
</evidence>
<dbReference type="SUPFAM" id="SSF140990">
    <property type="entry name" value="FtsH protease domain-like"/>
    <property type="match status" value="1"/>
</dbReference>
<keyword evidence="16" id="KW-1185">Reference proteome</keyword>
<comment type="cofactor">
    <cofactor evidence="1">
        <name>Zn(2+)</name>
        <dbReference type="ChEBI" id="CHEBI:29105"/>
    </cofactor>
</comment>
<keyword evidence="5" id="KW-0812">Transmembrane</keyword>
<evidence type="ECO:0000256" key="8">
    <source>
        <dbReference type="ARBA" id="ARBA00022833"/>
    </source>
</evidence>
<dbReference type="Pfam" id="PF01434">
    <property type="entry name" value="Peptidase_M41"/>
    <property type="match status" value="1"/>
</dbReference>
<dbReference type="GO" id="GO:0005745">
    <property type="term" value="C:m-AAA complex"/>
    <property type="evidence" value="ECO:0007669"/>
    <property type="project" value="TreeGrafter"/>
</dbReference>
<evidence type="ECO:0000256" key="11">
    <source>
        <dbReference type="ARBA" id="ARBA00023049"/>
    </source>
</evidence>
<evidence type="ECO:0000313" key="15">
    <source>
        <dbReference type="EMBL" id="KAK5621925.1"/>
    </source>
</evidence>
<accession>A0AAV9SLT6</accession>
<keyword evidence="6" id="KW-0479">Metal-binding</keyword>
<dbReference type="InterPro" id="IPR050928">
    <property type="entry name" value="ATP-dep_Zn_Metalloprotease"/>
</dbReference>
<feature type="domain" description="Peptidase M41" evidence="14">
    <location>
        <begin position="15"/>
        <end position="166"/>
    </location>
</feature>
<evidence type="ECO:0000256" key="13">
    <source>
        <dbReference type="SAM" id="MobiDB-lite"/>
    </source>
</evidence>
<evidence type="ECO:0000256" key="1">
    <source>
        <dbReference type="ARBA" id="ARBA00001947"/>
    </source>
</evidence>
<comment type="similarity">
    <text evidence="4">In the N-terminal section; belongs to the AAA ATPase family.</text>
</comment>
<dbReference type="GO" id="GO:0004222">
    <property type="term" value="F:metalloendopeptidase activity"/>
    <property type="evidence" value="ECO:0007669"/>
    <property type="project" value="InterPro"/>
</dbReference>
<dbReference type="AlphaFoldDB" id="A0AAV9SLT6"/>
<reference evidence="15 16" key="1">
    <citation type="submission" date="2021-06" db="EMBL/GenBank/DDBJ databases">
        <authorList>
            <person name="Palmer J.M."/>
        </authorList>
    </citation>
    <scope>NUCLEOTIDE SEQUENCE [LARGE SCALE GENOMIC DNA]</scope>
    <source>
        <strain evidence="15 16">MEX-2019</strain>
        <tissue evidence="15">Muscle</tissue>
    </source>
</reference>
<name>A0AAV9SLT6_9TELE</name>
<dbReference type="GO" id="GO:0004176">
    <property type="term" value="F:ATP-dependent peptidase activity"/>
    <property type="evidence" value="ECO:0007669"/>
    <property type="project" value="InterPro"/>
</dbReference>
<feature type="region of interest" description="Disordered" evidence="13">
    <location>
        <begin position="183"/>
        <end position="223"/>
    </location>
</feature>
<organism evidence="15 16">
    <name type="scientific">Crenichthys baileyi</name>
    <name type="common">White River springfish</name>
    <dbReference type="NCBI Taxonomy" id="28760"/>
    <lineage>
        <taxon>Eukaryota</taxon>
        <taxon>Metazoa</taxon>
        <taxon>Chordata</taxon>
        <taxon>Craniata</taxon>
        <taxon>Vertebrata</taxon>
        <taxon>Euteleostomi</taxon>
        <taxon>Actinopterygii</taxon>
        <taxon>Neopterygii</taxon>
        <taxon>Teleostei</taxon>
        <taxon>Neoteleostei</taxon>
        <taxon>Acanthomorphata</taxon>
        <taxon>Ovalentaria</taxon>
        <taxon>Atherinomorphae</taxon>
        <taxon>Cyprinodontiformes</taxon>
        <taxon>Goodeidae</taxon>
        <taxon>Crenichthys</taxon>
    </lineage>
</organism>
<evidence type="ECO:0000256" key="5">
    <source>
        <dbReference type="ARBA" id="ARBA00022692"/>
    </source>
</evidence>
<comment type="caution">
    <text evidence="15">The sequence shown here is derived from an EMBL/GenBank/DDBJ whole genome shotgun (WGS) entry which is preliminary data.</text>
</comment>
<evidence type="ECO:0000256" key="3">
    <source>
        <dbReference type="ARBA" id="ARBA00004370"/>
    </source>
</evidence>
<dbReference type="EMBL" id="JAHHUM010000290">
    <property type="protein sequence ID" value="KAK5621925.1"/>
    <property type="molecule type" value="Genomic_DNA"/>
</dbReference>
<dbReference type="PANTHER" id="PTHR43655:SF7">
    <property type="entry name" value="AFG3-LIKE PROTEIN 1"/>
    <property type="match status" value="1"/>
</dbReference>
<keyword evidence="8" id="KW-0862">Zinc</keyword>
<evidence type="ECO:0000256" key="12">
    <source>
        <dbReference type="ARBA" id="ARBA00023136"/>
    </source>
</evidence>
<dbReference type="Gene3D" id="1.20.58.760">
    <property type="entry name" value="Peptidase M41"/>
    <property type="match status" value="1"/>
</dbReference>
<keyword evidence="10" id="KW-1133">Transmembrane helix</keyword>
<evidence type="ECO:0000256" key="10">
    <source>
        <dbReference type="ARBA" id="ARBA00022989"/>
    </source>
</evidence>
<keyword evidence="7" id="KW-0547">Nucleotide-binding</keyword>
<dbReference type="InterPro" id="IPR000642">
    <property type="entry name" value="Peptidase_M41"/>
</dbReference>
<sequence length="223" mass="25624">MFVFFLVDVKEELSHVVSIIPRGKGLGYAQYLPREQYLYTKEQLFDRMCMMLGGRVAEQVFFSRITTGAQDDLKKVTQSAYAQVVQFGMSDRVGQVSFDLPRQGEMVLEKPYSEATAELIDEEVRRLVDRAYERTLELITDKKDQVEKVGKHLLEKEVLDKSDMVELLGPRPFQEKSTYEEFVEGTGSFEEDTSLPEGLRDWNQERGGEAEETGPTQDRQQAM</sequence>
<evidence type="ECO:0000259" key="14">
    <source>
        <dbReference type="Pfam" id="PF01434"/>
    </source>
</evidence>
<evidence type="ECO:0000256" key="4">
    <source>
        <dbReference type="ARBA" id="ARBA00010550"/>
    </source>
</evidence>
<gene>
    <name evidence="15" type="primary">AFG3L2_3</name>
    <name evidence="15" type="ORF">CRENBAI_009183</name>
</gene>
<keyword evidence="11" id="KW-0378">Hydrolase</keyword>
<keyword evidence="11" id="KW-0482">Metalloprotease</keyword>
<feature type="compositionally biased region" description="Polar residues" evidence="13">
    <location>
        <begin position="214"/>
        <end position="223"/>
    </location>
</feature>
<keyword evidence="9" id="KW-0067">ATP-binding</keyword>
<dbReference type="InterPro" id="IPR037219">
    <property type="entry name" value="Peptidase_M41-like"/>
</dbReference>